<keyword evidence="9" id="KW-1133">Transmembrane helix</keyword>
<keyword evidence="6 7" id="KW-0067">ATP-binding</keyword>
<keyword evidence="9" id="KW-0812">Transmembrane</keyword>
<dbReference type="EC" id="2.7.11.1" evidence="1"/>
<evidence type="ECO:0000256" key="5">
    <source>
        <dbReference type="ARBA" id="ARBA00022777"/>
    </source>
</evidence>
<evidence type="ECO:0000256" key="9">
    <source>
        <dbReference type="SAM" id="Phobius"/>
    </source>
</evidence>
<feature type="compositionally biased region" description="Basic and acidic residues" evidence="8">
    <location>
        <begin position="375"/>
        <end position="384"/>
    </location>
</feature>
<evidence type="ECO:0000256" key="8">
    <source>
        <dbReference type="SAM" id="MobiDB-lite"/>
    </source>
</evidence>
<keyword evidence="2" id="KW-0723">Serine/threonine-protein kinase</keyword>
<dbReference type="RefSeq" id="WP_308219821.1">
    <property type="nucleotide sequence ID" value="NZ_CP104263.1"/>
</dbReference>
<evidence type="ECO:0000313" key="12">
    <source>
        <dbReference type="Proteomes" id="UP001206924"/>
    </source>
</evidence>
<dbReference type="PROSITE" id="PS50011">
    <property type="entry name" value="PROTEIN_KINASE_DOM"/>
    <property type="match status" value="1"/>
</dbReference>
<dbReference type="Proteomes" id="UP001206924">
    <property type="component" value="Unassembled WGS sequence"/>
</dbReference>
<evidence type="ECO:0000256" key="7">
    <source>
        <dbReference type="PROSITE-ProRule" id="PRU10141"/>
    </source>
</evidence>
<feature type="compositionally biased region" description="Polar residues" evidence="8">
    <location>
        <begin position="300"/>
        <end position="309"/>
    </location>
</feature>
<comment type="caution">
    <text evidence="11">The sequence shown here is derived from an EMBL/GenBank/DDBJ whole genome shotgun (WGS) entry which is preliminary data.</text>
</comment>
<feature type="compositionally biased region" description="Basic residues" evidence="8">
    <location>
        <begin position="310"/>
        <end position="320"/>
    </location>
</feature>
<dbReference type="EMBL" id="JANFLP010000008">
    <property type="protein sequence ID" value="MCQ1949781.1"/>
    <property type="molecule type" value="Genomic_DNA"/>
</dbReference>
<dbReference type="CDD" id="cd14014">
    <property type="entry name" value="STKc_PknB_like"/>
    <property type="match status" value="1"/>
</dbReference>
<name>A0ABT1NT94_9MICC</name>
<evidence type="ECO:0000256" key="4">
    <source>
        <dbReference type="ARBA" id="ARBA00022741"/>
    </source>
</evidence>
<evidence type="ECO:0000256" key="1">
    <source>
        <dbReference type="ARBA" id="ARBA00012513"/>
    </source>
</evidence>
<accession>A0ABT1NT94</accession>
<protein>
    <recommendedName>
        <fullName evidence="1">non-specific serine/threonine protein kinase</fullName>
        <ecNumber evidence="1">2.7.11.1</ecNumber>
    </recommendedName>
</protein>
<dbReference type="PANTHER" id="PTHR43289:SF6">
    <property type="entry name" value="SERINE_THREONINE-PROTEIN KINASE NEKL-3"/>
    <property type="match status" value="1"/>
</dbReference>
<feature type="transmembrane region" description="Helical" evidence="9">
    <location>
        <begin position="400"/>
        <end position="422"/>
    </location>
</feature>
<feature type="compositionally biased region" description="Basic residues" evidence="8">
    <location>
        <begin position="334"/>
        <end position="343"/>
    </location>
</feature>
<reference evidence="11 12" key="1">
    <citation type="submission" date="2022-07" db="EMBL/GenBank/DDBJ databases">
        <title>Novel species in genus Arthrobacter.</title>
        <authorList>
            <person name="Liu Y."/>
        </authorList>
    </citation>
    <scope>NUCLEOTIDE SEQUENCE [LARGE SCALE GENOMIC DNA]</scope>
    <source>
        <strain evidence="12">zg-Y859</strain>
    </source>
</reference>
<sequence>MDTTQPVEPPARDSAASGGIPLPPAPAAPEVPGFRVERLLGMGGSAAVWLVRDDDGAPFALKVPATGAEGALNAFEARREVNILARLEHPHLLRMHAVVETNHGAGLLSGYAAGGSAAGLVAARGPVQPGEAVSILVGIAEALGYLHSRGAAHGDVSPGNILFTSEGRPLLADFGSGRLLGEPGVKRPGTHGFAAPEAADGEGSGLGAAMDVYALAAVGWFLLTGRTPPPSRDRPPLSILVPDVGRELPALLEAGLAEDPAERPAAGEFAAAAYRGAPALPVDLVAAVHPDVHPELLTRRTGSAGSATQKRTRRWRKRGPSGRAGGPEPERGRSRALGRRQGRGSRQANGSRHDRGRRQANGRGGVPGAAGISRWGRDRLDRQHAGRRRVSRSSPAGSRVFPVAATVVVVAVLLLAGIALAAPDLLRARGAGAGEREGSPGGSRGAPSTSAPVAAPSQPGASTAEAPAPPATRETAETVETLLAETAAEDPAQALPALAELRSRAFTSGDPALLHHVNAPGSEALQADQDQVARLAAEGQALSGLAMEVSVVDGSRTAPTTQETATAELRVRMQVSGYTQVDSAGAVLRSAPAQQQEVLLVLVRNEGQWRISRILAP</sequence>
<dbReference type="Gene3D" id="3.30.200.20">
    <property type="entry name" value="Phosphorylase Kinase, domain 1"/>
    <property type="match status" value="1"/>
</dbReference>
<keyword evidence="3" id="KW-0808">Transferase</keyword>
<keyword evidence="9" id="KW-0472">Membrane</keyword>
<dbReference type="InterPro" id="IPR000719">
    <property type="entry name" value="Prot_kinase_dom"/>
</dbReference>
<feature type="compositionally biased region" description="Low complexity" evidence="8">
    <location>
        <begin position="445"/>
        <end position="466"/>
    </location>
</feature>
<evidence type="ECO:0000259" key="10">
    <source>
        <dbReference type="PROSITE" id="PS50011"/>
    </source>
</evidence>
<dbReference type="SUPFAM" id="SSF56112">
    <property type="entry name" value="Protein kinase-like (PK-like)"/>
    <property type="match status" value="1"/>
</dbReference>
<gene>
    <name evidence="11" type="ORF">NNX28_07535</name>
</gene>
<dbReference type="Gene3D" id="1.10.510.10">
    <property type="entry name" value="Transferase(Phosphotransferase) domain 1"/>
    <property type="match status" value="1"/>
</dbReference>
<dbReference type="PROSITE" id="PS00107">
    <property type="entry name" value="PROTEIN_KINASE_ATP"/>
    <property type="match status" value="1"/>
</dbReference>
<organism evidence="11 12">
    <name type="scientific">Arthrobacter jinronghuae</name>
    <dbReference type="NCBI Taxonomy" id="2964609"/>
    <lineage>
        <taxon>Bacteria</taxon>
        <taxon>Bacillati</taxon>
        <taxon>Actinomycetota</taxon>
        <taxon>Actinomycetes</taxon>
        <taxon>Micrococcales</taxon>
        <taxon>Micrococcaceae</taxon>
        <taxon>Arthrobacter</taxon>
    </lineage>
</organism>
<feature type="region of interest" description="Disordered" evidence="8">
    <location>
        <begin position="296"/>
        <end position="397"/>
    </location>
</feature>
<dbReference type="InterPro" id="IPR017441">
    <property type="entry name" value="Protein_kinase_ATP_BS"/>
</dbReference>
<proteinExistence type="predicted"/>
<feature type="region of interest" description="Disordered" evidence="8">
    <location>
        <begin position="431"/>
        <end position="476"/>
    </location>
</feature>
<feature type="region of interest" description="Disordered" evidence="8">
    <location>
        <begin position="1"/>
        <end position="28"/>
    </location>
</feature>
<feature type="binding site" evidence="7">
    <location>
        <position position="62"/>
    </location>
    <ligand>
        <name>ATP</name>
        <dbReference type="ChEBI" id="CHEBI:30616"/>
    </ligand>
</feature>
<dbReference type="GO" id="GO:0016301">
    <property type="term" value="F:kinase activity"/>
    <property type="evidence" value="ECO:0007669"/>
    <property type="project" value="UniProtKB-KW"/>
</dbReference>
<keyword evidence="5 11" id="KW-0418">Kinase</keyword>
<keyword evidence="4 7" id="KW-0547">Nucleotide-binding</keyword>
<evidence type="ECO:0000256" key="3">
    <source>
        <dbReference type="ARBA" id="ARBA00022679"/>
    </source>
</evidence>
<evidence type="ECO:0000256" key="6">
    <source>
        <dbReference type="ARBA" id="ARBA00022840"/>
    </source>
</evidence>
<evidence type="ECO:0000313" key="11">
    <source>
        <dbReference type="EMBL" id="MCQ1949781.1"/>
    </source>
</evidence>
<dbReference type="PANTHER" id="PTHR43289">
    <property type="entry name" value="MITOGEN-ACTIVATED PROTEIN KINASE KINASE KINASE 20-RELATED"/>
    <property type="match status" value="1"/>
</dbReference>
<keyword evidence="12" id="KW-1185">Reference proteome</keyword>
<dbReference type="Pfam" id="PF00069">
    <property type="entry name" value="Pkinase"/>
    <property type="match status" value="1"/>
</dbReference>
<evidence type="ECO:0000256" key="2">
    <source>
        <dbReference type="ARBA" id="ARBA00022527"/>
    </source>
</evidence>
<dbReference type="InterPro" id="IPR011009">
    <property type="entry name" value="Kinase-like_dom_sf"/>
</dbReference>
<feature type="domain" description="Protein kinase" evidence="10">
    <location>
        <begin position="34"/>
        <end position="280"/>
    </location>
</feature>